<proteinExistence type="predicted"/>
<evidence type="ECO:0000313" key="2">
    <source>
        <dbReference type="Proteomes" id="UP000614424"/>
    </source>
</evidence>
<dbReference type="AlphaFoldDB" id="A0A8J6NEY4"/>
<sequence>MAILAQLEAVTNDWFLIENGKAEDNYFETSFLLDYLLKQKKGIWKRPSGGVQISVPIRYDGNSSGFYTRGGTLDSTKKEAITQVNFAWKHAYGNGTILRVDELKNSGPEGLINLVSEELEGAQESLRDILATSIYNGLEGDSENLTGLNSVCDTTATTNYGGYASNDIVSADGTKVWTGKGSSTTTVLSLGALRDIKTAAAYGKGKMARPDLMATDEANYDILLNILQVQQRFTEGVKTAKAGFSGVHFEGTDVFPDRYCASSNLYALNTKHVGFAVHKNGFF</sequence>
<organism evidence="1 2">
    <name type="scientific">Candidatus Desulfobia pelagia</name>
    <dbReference type="NCBI Taxonomy" id="2841692"/>
    <lineage>
        <taxon>Bacteria</taxon>
        <taxon>Pseudomonadati</taxon>
        <taxon>Thermodesulfobacteriota</taxon>
        <taxon>Desulfobulbia</taxon>
        <taxon>Desulfobulbales</taxon>
        <taxon>Desulfobulbaceae</taxon>
        <taxon>Candidatus Desulfobia</taxon>
    </lineage>
</organism>
<dbReference type="EMBL" id="JACNJZ010000162">
    <property type="protein sequence ID" value="MBC8318447.1"/>
    <property type="molecule type" value="Genomic_DNA"/>
</dbReference>
<reference evidence="1 2" key="1">
    <citation type="submission" date="2020-08" db="EMBL/GenBank/DDBJ databases">
        <title>Bridging the membrane lipid divide: bacteria of the FCB group superphylum have the potential to synthesize archaeal ether lipids.</title>
        <authorList>
            <person name="Villanueva L."/>
            <person name="Von Meijenfeldt F.A.B."/>
            <person name="Westbye A.B."/>
            <person name="Yadav S."/>
            <person name="Hopmans E.C."/>
            <person name="Dutilh B.E."/>
            <person name="Sinninghe Damste J.S."/>
        </authorList>
    </citation>
    <scope>NUCLEOTIDE SEQUENCE [LARGE SCALE GENOMIC DNA]</scope>
    <source>
        <strain evidence="1">NIOZ-UU47</strain>
    </source>
</reference>
<dbReference type="InterPro" id="IPR049718">
    <property type="entry name" value="AKO59007-like"/>
</dbReference>
<dbReference type="Proteomes" id="UP000614424">
    <property type="component" value="Unassembled WGS sequence"/>
</dbReference>
<accession>A0A8J6NEY4</accession>
<evidence type="ECO:0000313" key="1">
    <source>
        <dbReference type="EMBL" id="MBC8318447.1"/>
    </source>
</evidence>
<dbReference type="NCBIfam" id="NF033394">
    <property type="entry name" value="capsid_maj_Podo"/>
    <property type="match status" value="1"/>
</dbReference>
<feature type="non-terminal residue" evidence="1">
    <location>
        <position position="283"/>
    </location>
</feature>
<name>A0A8J6NEY4_9BACT</name>
<protein>
    <submittedName>
        <fullName evidence="1">Phage major capsid protein</fullName>
    </submittedName>
</protein>
<comment type="caution">
    <text evidence="1">The sequence shown here is derived from an EMBL/GenBank/DDBJ whole genome shotgun (WGS) entry which is preliminary data.</text>
</comment>
<gene>
    <name evidence="1" type="ORF">H8E41_11120</name>
</gene>